<dbReference type="Proteomes" id="UP000748025">
    <property type="component" value="Unassembled WGS sequence"/>
</dbReference>
<evidence type="ECO:0000259" key="7">
    <source>
        <dbReference type="PROSITE" id="PS50850"/>
    </source>
</evidence>
<feature type="transmembrane region" description="Helical" evidence="6">
    <location>
        <begin position="103"/>
        <end position="123"/>
    </location>
</feature>
<feature type="transmembrane region" description="Helical" evidence="6">
    <location>
        <begin position="304"/>
        <end position="324"/>
    </location>
</feature>
<dbReference type="Pfam" id="PF07690">
    <property type="entry name" value="MFS_1"/>
    <property type="match status" value="1"/>
</dbReference>
<evidence type="ECO:0000313" key="9">
    <source>
        <dbReference type="Proteomes" id="UP000748025"/>
    </source>
</evidence>
<feature type="transmembrane region" description="Helical" evidence="6">
    <location>
        <begin position="79"/>
        <end position="97"/>
    </location>
</feature>
<feature type="transmembrane region" description="Helical" evidence="6">
    <location>
        <begin position="330"/>
        <end position="351"/>
    </location>
</feature>
<dbReference type="AlphaFoldDB" id="A0A9P7NCD5"/>
<feature type="transmembrane region" description="Helical" evidence="6">
    <location>
        <begin position="163"/>
        <end position="186"/>
    </location>
</feature>
<feature type="transmembrane region" description="Helical" evidence="6">
    <location>
        <begin position="198"/>
        <end position="218"/>
    </location>
</feature>
<keyword evidence="5 6" id="KW-0472">Membrane</keyword>
<evidence type="ECO:0000313" key="8">
    <source>
        <dbReference type="EMBL" id="KAG6009689.1"/>
    </source>
</evidence>
<evidence type="ECO:0000256" key="4">
    <source>
        <dbReference type="ARBA" id="ARBA00022989"/>
    </source>
</evidence>
<comment type="subcellular location">
    <subcellularLocation>
        <location evidence="1">Membrane</location>
        <topology evidence="1">Multi-pass membrane protein</topology>
    </subcellularLocation>
</comment>
<evidence type="ECO:0000256" key="2">
    <source>
        <dbReference type="ARBA" id="ARBA00022448"/>
    </source>
</evidence>
<dbReference type="InterPro" id="IPR020846">
    <property type="entry name" value="MFS_dom"/>
</dbReference>
<organism evidence="8 9">
    <name type="scientific">Claviceps pusilla</name>
    <dbReference type="NCBI Taxonomy" id="123648"/>
    <lineage>
        <taxon>Eukaryota</taxon>
        <taxon>Fungi</taxon>
        <taxon>Dikarya</taxon>
        <taxon>Ascomycota</taxon>
        <taxon>Pezizomycotina</taxon>
        <taxon>Sordariomycetes</taxon>
        <taxon>Hypocreomycetidae</taxon>
        <taxon>Hypocreales</taxon>
        <taxon>Clavicipitaceae</taxon>
        <taxon>Claviceps</taxon>
    </lineage>
</organism>
<dbReference type="Gene3D" id="1.20.1250.20">
    <property type="entry name" value="MFS general substrate transporter like domains"/>
    <property type="match status" value="2"/>
</dbReference>
<feature type="transmembrane region" description="Helical" evidence="6">
    <location>
        <begin position="425"/>
        <end position="446"/>
    </location>
</feature>
<keyword evidence="3 6" id="KW-0812">Transmembrane</keyword>
<dbReference type="FunFam" id="1.20.1250.20:FF:000018">
    <property type="entry name" value="MFS transporter permease"/>
    <property type="match status" value="1"/>
</dbReference>
<dbReference type="OrthoDB" id="2985014at2759"/>
<dbReference type="EMBL" id="SRPW01000984">
    <property type="protein sequence ID" value="KAG6009689.1"/>
    <property type="molecule type" value="Genomic_DNA"/>
</dbReference>
<feature type="transmembrane region" description="Helical" evidence="6">
    <location>
        <begin position="135"/>
        <end position="157"/>
    </location>
</feature>
<feature type="transmembrane region" description="Helical" evidence="6">
    <location>
        <begin position="358"/>
        <end position="380"/>
    </location>
</feature>
<dbReference type="GO" id="GO:0022857">
    <property type="term" value="F:transmembrane transporter activity"/>
    <property type="evidence" value="ECO:0007669"/>
    <property type="project" value="InterPro"/>
</dbReference>
<feature type="transmembrane region" description="Helical" evidence="6">
    <location>
        <begin position="271"/>
        <end position="292"/>
    </location>
</feature>
<keyword evidence="4 6" id="KW-1133">Transmembrane helix</keyword>
<evidence type="ECO:0000256" key="1">
    <source>
        <dbReference type="ARBA" id="ARBA00004141"/>
    </source>
</evidence>
<accession>A0A9P7NCD5</accession>
<evidence type="ECO:0000256" key="3">
    <source>
        <dbReference type="ARBA" id="ARBA00022692"/>
    </source>
</evidence>
<keyword evidence="9" id="KW-1185">Reference proteome</keyword>
<gene>
    <name evidence="8" type="ORF">E4U43_008688</name>
</gene>
<dbReference type="PANTHER" id="PTHR43791">
    <property type="entry name" value="PERMEASE-RELATED"/>
    <property type="match status" value="1"/>
</dbReference>
<evidence type="ECO:0000256" key="5">
    <source>
        <dbReference type="ARBA" id="ARBA00023136"/>
    </source>
</evidence>
<sequence length="484" mass="52800">MKRAIESDLGTSSQTLDAASLVADDAAVERRVVRKLDCNVLALLSVLFLLAFLDRSNIGNARIAGMERDLHLSGSEYEWLLTIFYIAYILFEPLIIVHKILAARVWISILVAGWGIAATAQAAAQSWSGLMACRFFLAVFEAGYGPGAIYLLSFFYLRSEIGLRIAIFFAAAPLATCFAGALAYAITSGHSSLASWRLLFLVEGLPVLVMAVVAYFAMPNSPHDAWFLTGDEKRVALAREVRQAGKSKRVGTINWSETFHTLLDVKVWLTALMYFSCNVSYSSLPVFLPTILKDMGFSGLQAQGLSAPPYFAAFLVTIITSFLADRTRQRGLFIIGLAVLGGTGYIMLAVAKTTAVRYVGVFFAAMGVFPSIANILPWVLNNQGSDEGRGAGIVLLNLVGQCGPLLGTRSYPQSDRPDYVKGHSISAAFMIVVAVLATILRTILVLENKKLDKKYSVASYESTDEVAEEEQAVENYGPKFRYIL</sequence>
<reference evidence="8" key="1">
    <citation type="journal article" date="2020" name="bioRxiv">
        <title>Whole genome comparisons of ergot fungi reveals the divergence and evolution of species within the genus Claviceps are the result of varying mechanisms driving genome evolution and host range expansion.</title>
        <authorList>
            <person name="Wyka S.A."/>
            <person name="Mondo S.J."/>
            <person name="Liu M."/>
            <person name="Dettman J."/>
            <person name="Nalam V."/>
            <person name="Broders K.D."/>
        </authorList>
    </citation>
    <scope>NUCLEOTIDE SEQUENCE</scope>
    <source>
        <strain evidence="8">CCC 602</strain>
    </source>
</reference>
<dbReference type="PROSITE" id="PS50850">
    <property type="entry name" value="MFS"/>
    <property type="match status" value="1"/>
</dbReference>
<dbReference type="SUPFAM" id="SSF103473">
    <property type="entry name" value="MFS general substrate transporter"/>
    <property type="match status" value="1"/>
</dbReference>
<protein>
    <recommendedName>
        <fullName evidence="7">Major facilitator superfamily (MFS) profile domain-containing protein</fullName>
    </recommendedName>
</protein>
<feature type="transmembrane region" description="Helical" evidence="6">
    <location>
        <begin position="40"/>
        <end position="58"/>
    </location>
</feature>
<evidence type="ECO:0000256" key="6">
    <source>
        <dbReference type="SAM" id="Phobius"/>
    </source>
</evidence>
<proteinExistence type="predicted"/>
<keyword evidence="2" id="KW-0813">Transport</keyword>
<dbReference type="GO" id="GO:0016020">
    <property type="term" value="C:membrane"/>
    <property type="evidence" value="ECO:0007669"/>
    <property type="project" value="UniProtKB-SubCell"/>
</dbReference>
<comment type="caution">
    <text evidence="8">The sequence shown here is derived from an EMBL/GenBank/DDBJ whole genome shotgun (WGS) entry which is preliminary data.</text>
</comment>
<dbReference type="InterPro" id="IPR011701">
    <property type="entry name" value="MFS"/>
</dbReference>
<name>A0A9P7NCD5_9HYPO</name>
<feature type="domain" description="Major facilitator superfamily (MFS) profile" evidence="7">
    <location>
        <begin position="40"/>
        <end position="450"/>
    </location>
</feature>
<dbReference type="PANTHER" id="PTHR43791:SF36">
    <property type="entry name" value="TRANSPORTER, PUTATIVE (AFU_ORTHOLOGUE AFUA_6G08340)-RELATED"/>
    <property type="match status" value="1"/>
</dbReference>
<dbReference type="FunFam" id="1.20.1250.20:FF:000013">
    <property type="entry name" value="MFS general substrate transporter"/>
    <property type="match status" value="1"/>
</dbReference>
<dbReference type="InterPro" id="IPR036259">
    <property type="entry name" value="MFS_trans_sf"/>
</dbReference>